<organism evidence="1 2">
    <name type="scientific">Pocillopora meandrina</name>
    <dbReference type="NCBI Taxonomy" id="46732"/>
    <lineage>
        <taxon>Eukaryota</taxon>
        <taxon>Metazoa</taxon>
        <taxon>Cnidaria</taxon>
        <taxon>Anthozoa</taxon>
        <taxon>Hexacorallia</taxon>
        <taxon>Scleractinia</taxon>
        <taxon>Astrocoeniina</taxon>
        <taxon>Pocilloporidae</taxon>
        <taxon>Pocillopora</taxon>
    </lineage>
</organism>
<dbReference type="Proteomes" id="UP001159428">
    <property type="component" value="Unassembled WGS sequence"/>
</dbReference>
<comment type="caution">
    <text evidence="1">The sequence shown here is derived from an EMBL/GenBank/DDBJ whole genome shotgun (WGS) entry which is preliminary data.</text>
</comment>
<evidence type="ECO:0000313" key="2">
    <source>
        <dbReference type="Proteomes" id="UP001159428"/>
    </source>
</evidence>
<gene>
    <name evidence="1" type="ORF">PMEA_00017100</name>
</gene>
<accession>A0AAU9VQU6</accession>
<protein>
    <submittedName>
        <fullName evidence="1">Uncharacterized protein</fullName>
    </submittedName>
</protein>
<proteinExistence type="predicted"/>
<keyword evidence="2" id="KW-1185">Reference proteome</keyword>
<name>A0AAU9VQU6_9CNID</name>
<reference evidence="1 2" key="1">
    <citation type="submission" date="2022-05" db="EMBL/GenBank/DDBJ databases">
        <authorList>
            <consortium name="Genoscope - CEA"/>
            <person name="William W."/>
        </authorList>
    </citation>
    <scope>NUCLEOTIDE SEQUENCE [LARGE SCALE GENOMIC DNA]</scope>
</reference>
<sequence length="139" mass="15348">MRKKLISSPSSYLRTDLRSEVKRILHEARDSFLSGMELQLKCNPIHFWSTFKLKSKHRGTPEIICMATDPSGESADVGSRSQASSPTEIVEQSNQHFVSVFKFDPVTCNSADEEYAGPNSIKSPTDAAILQDDLGSLAT</sequence>
<dbReference type="AlphaFoldDB" id="A0AAU9VQU6"/>
<evidence type="ECO:0000313" key="1">
    <source>
        <dbReference type="EMBL" id="CAH3036729.1"/>
    </source>
</evidence>
<dbReference type="EMBL" id="CALNXJ010000003">
    <property type="protein sequence ID" value="CAH3036729.1"/>
    <property type="molecule type" value="Genomic_DNA"/>
</dbReference>